<keyword evidence="8" id="KW-1185">Reference proteome</keyword>
<dbReference type="GO" id="GO:0003700">
    <property type="term" value="F:DNA-binding transcription factor activity"/>
    <property type="evidence" value="ECO:0007669"/>
    <property type="project" value="InterPro"/>
</dbReference>
<dbReference type="PANTHER" id="PTHR33164:SF5">
    <property type="entry name" value="ORGANIC HYDROPEROXIDE RESISTANCE TRANSCRIPTIONAL REGULATOR"/>
    <property type="match status" value="1"/>
</dbReference>
<evidence type="ECO:0000256" key="3">
    <source>
        <dbReference type="ARBA" id="ARBA00023015"/>
    </source>
</evidence>
<evidence type="ECO:0000256" key="5">
    <source>
        <dbReference type="ARBA" id="ARBA00023163"/>
    </source>
</evidence>
<name>A0A494X6S3_9BURK</name>
<dbReference type="PANTHER" id="PTHR33164">
    <property type="entry name" value="TRANSCRIPTIONAL REGULATOR, MARR FAMILY"/>
    <property type="match status" value="1"/>
</dbReference>
<reference evidence="7 8" key="1">
    <citation type="submission" date="2018-10" db="EMBL/GenBank/DDBJ databases">
        <title>Paraburkholderia sp. 7MK8-2, isolated from soil.</title>
        <authorList>
            <person name="Gao Z.-H."/>
            <person name="Qiu L.-H."/>
        </authorList>
    </citation>
    <scope>NUCLEOTIDE SEQUENCE [LARGE SCALE GENOMIC DNA]</scope>
    <source>
        <strain evidence="7 8">7MK8-2</strain>
    </source>
</reference>
<dbReference type="Pfam" id="PF22381">
    <property type="entry name" value="Staph_reg_Sar_Rot"/>
    <property type="match status" value="1"/>
</dbReference>
<keyword evidence="2" id="KW-0963">Cytoplasm</keyword>
<comment type="subcellular location">
    <subcellularLocation>
        <location evidence="1">Cytoplasm</location>
    </subcellularLocation>
</comment>
<dbReference type="OrthoDB" id="9806864at2"/>
<feature type="domain" description="HTH marR-type" evidence="6">
    <location>
        <begin position="10"/>
        <end position="140"/>
    </location>
</feature>
<keyword evidence="4" id="KW-0238">DNA-binding</keyword>
<dbReference type="EMBL" id="RBZV01000015">
    <property type="protein sequence ID" value="RKP43976.1"/>
    <property type="molecule type" value="Genomic_DNA"/>
</dbReference>
<protein>
    <submittedName>
        <fullName evidence="7">MarR family transcriptional regulator</fullName>
    </submittedName>
</protein>
<dbReference type="InterPro" id="IPR055166">
    <property type="entry name" value="Transc_reg_Sar_Rot_HTH"/>
</dbReference>
<dbReference type="Proteomes" id="UP000280434">
    <property type="component" value="Unassembled WGS sequence"/>
</dbReference>
<dbReference type="InterPro" id="IPR000835">
    <property type="entry name" value="HTH_MarR-typ"/>
</dbReference>
<dbReference type="AlphaFoldDB" id="A0A494X6S3"/>
<dbReference type="Gene3D" id="1.10.10.10">
    <property type="entry name" value="Winged helix-like DNA-binding domain superfamily/Winged helix DNA-binding domain"/>
    <property type="match status" value="1"/>
</dbReference>
<dbReference type="SMART" id="SM00347">
    <property type="entry name" value="HTH_MARR"/>
    <property type="match status" value="1"/>
</dbReference>
<keyword evidence="5" id="KW-0804">Transcription</keyword>
<evidence type="ECO:0000256" key="4">
    <source>
        <dbReference type="ARBA" id="ARBA00023125"/>
    </source>
</evidence>
<gene>
    <name evidence="7" type="ORF">D7S89_23875</name>
</gene>
<dbReference type="SUPFAM" id="SSF46785">
    <property type="entry name" value="Winged helix' DNA-binding domain"/>
    <property type="match status" value="1"/>
</dbReference>
<dbReference type="InterPro" id="IPR039422">
    <property type="entry name" value="MarR/SlyA-like"/>
</dbReference>
<dbReference type="RefSeq" id="WP_121281343.1">
    <property type="nucleotide sequence ID" value="NZ_RBZV01000015.1"/>
</dbReference>
<dbReference type="InterPro" id="IPR036390">
    <property type="entry name" value="WH_DNA-bd_sf"/>
</dbReference>
<evidence type="ECO:0000313" key="8">
    <source>
        <dbReference type="Proteomes" id="UP000280434"/>
    </source>
</evidence>
<comment type="caution">
    <text evidence="7">The sequence shown here is derived from an EMBL/GenBank/DDBJ whole genome shotgun (WGS) entry which is preliminary data.</text>
</comment>
<dbReference type="GO" id="GO:0005737">
    <property type="term" value="C:cytoplasm"/>
    <property type="evidence" value="ECO:0007669"/>
    <property type="project" value="UniProtKB-SubCell"/>
</dbReference>
<evidence type="ECO:0000313" key="7">
    <source>
        <dbReference type="EMBL" id="RKP43976.1"/>
    </source>
</evidence>
<dbReference type="InterPro" id="IPR036388">
    <property type="entry name" value="WH-like_DNA-bd_sf"/>
</dbReference>
<accession>A0A494X6S3</accession>
<evidence type="ECO:0000256" key="2">
    <source>
        <dbReference type="ARBA" id="ARBA00022490"/>
    </source>
</evidence>
<keyword evidence="3" id="KW-0805">Transcription regulation</keyword>
<sequence>MANTNNPGVDAFLCFALYSTSLSMTQRYKPLLQEIGVTYPQYLVLVVLWNQQRLGIKEIAARLHQDPGSITPLVQRLEHLGYVARNRDPKNERNLIVTLTPAGEALRDKSCEIRDSIASACKAPDEEIGKLIDALMALRANLDQGEAG</sequence>
<evidence type="ECO:0000259" key="6">
    <source>
        <dbReference type="PROSITE" id="PS50995"/>
    </source>
</evidence>
<organism evidence="7 8">
    <name type="scientific">Trinickia fusca</name>
    <dbReference type="NCBI Taxonomy" id="2419777"/>
    <lineage>
        <taxon>Bacteria</taxon>
        <taxon>Pseudomonadati</taxon>
        <taxon>Pseudomonadota</taxon>
        <taxon>Betaproteobacteria</taxon>
        <taxon>Burkholderiales</taxon>
        <taxon>Burkholderiaceae</taxon>
        <taxon>Trinickia</taxon>
    </lineage>
</organism>
<dbReference type="PROSITE" id="PS50995">
    <property type="entry name" value="HTH_MARR_2"/>
    <property type="match status" value="1"/>
</dbReference>
<evidence type="ECO:0000256" key="1">
    <source>
        <dbReference type="ARBA" id="ARBA00004496"/>
    </source>
</evidence>
<proteinExistence type="predicted"/>
<dbReference type="GO" id="GO:0006950">
    <property type="term" value="P:response to stress"/>
    <property type="evidence" value="ECO:0007669"/>
    <property type="project" value="TreeGrafter"/>
</dbReference>